<dbReference type="FunFam" id="3.40.50.1100:FF:000002">
    <property type="entry name" value="Cysteine synthase"/>
    <property type="match status" value="1"/>
</dbReference>
<comment type="similarity">
    <text evidence="2">Belongs to the cysteine synthase/cystathionine beta-synthase family.</text>
</comment>
<organism evidence="8">
    <name type="scientific">human gut metagenome</name>
    <dbReference type="NCBI Taxonomy" id="408170"/>
    <lineage>
        <taxon>unclassified sequences</taxon>
        <taxon>metagenomes</taxon>
        <taxon>organismal metagenomes</taxon>
    </lineage>
</organism>
<feature type="domain" description="Tryptophan synthase beta chain-like PALP" evidence="7">
    <location>
        <begin position="7"/>
        <end position="136"/>
    </location>
</feature>
<keyword evidence="5" id="KW-0663">Pyridoxal phosphate</keyword>
<dbReference type="InterPro" id="IPR050214">
    <property type="entry name" value="Cys_Synth/Cystath_Beta-Synth"/>
</dbReference>
<dbReference type="PROSITE" id="PS00901">
    <property type="entry name" value="CYS_SYNTHASE"/>
    <property type="match status" value="1"/>
</dbReference>
<dbReference type="InterPro" id="IPR001216">
    <property type="entry name" value="P-phosphate_BS"/>
</dbReference>
<keyword evidence="6" id="KW-0198">Cysteine biosynthesis</keyword>
<protein>
    <submittedName>
        <fullName evidence="8">Cysteine synthase A</fullName>
    </submittedName>
</protein>
<dbReference type="InterPro" id="IPR001926">
    <property type="entry name" value="TrpB-like_PALP"/>
</dbReference>
<dbReference type="PANTHER" id="PTHR10314">
    <property type="entry name" value="CYSTATHIONINE BETA-SYNTHASE"/>
    <property type="match status" value="1"/>
</dbReference>
<evidence type="ECO:0000256" key="2">
    <source>
        <dbReference type="ARBA" id="ARBA00007103"/>
    </source>
</evidence>
<dbReference type="AlphaFoldDB" id="K1UHC2"/>
<dbReference type="Pfam" id="PF00291">
    <property type="entry name" value="PALP"/>
    <property type="match status" value="1"/>
</dbReference>
<dbReference type="GO" id="GO:0006535">
    <property type="term" value="P:cysteine biosynthetic process from serine"/>
    <property type="evidence" value="ECO:0007669"/>
    <property type="project" value="InterPro"/>
</dbReference>
<name>K1UHC2_9ZZZZ</name>
<comment type="caution">
    <text evidence="8">The sequence shown here is derived from an EMBL/GenBank/DDBJ whole genome shotgun (WGS) entry which is preliminary data.</text>
</comment>
<dbReference type="SUPFAM" id="SSF53686">
    <property type="entry name" value="Tryptophan synthase beta subunit-like PLP-dependent enzymes"/>
    <property type="match status" value="1"/>
</dbReference>
<reference evidence="8" key="1">
    <citation type="journal article" date="2013" name="Environ. Microbiol.">
        <title>Microbiota from the distal guts of lean and obese adolescents exhibit partial functional redundancy besides clear differences in community structure.</title>
        <authorList>
            <person name="Ferrer M."/>
            <person name="Ruiz A."/>
            <person name="Lanza F."/>
            <person name="Haange S.B."/>
            <person name="Oberbach A."/>
            <person name="Till H."/>
            <person name="Bargiela R."/>
            <person name="Campoy C."/>
            <person name="Segura M.T."/>
            <person name="Richter M."/>
            <person name="von Bergen M."/>
            <person name="Seifert J."/>
            <person name="Suarez A."/>
        </authorList>
    </citation>
    <scope>NUCLEOTIDE SEQUENCE</scope>
</reference>
<comment type="cofactor">
    <cofactor evidence="1">
        <name>pyridoxal 5'-phosphate</name>
        <dbReference type="ChEBI" id="CHEBI:597326"/>
    </cofactor>
</comment>
<keyword evidence="3" id="KW-0028">Amino-acid biosynthesis</keyword>
<evidence type="ECO:0000256" key="5">
    <source>
        <dbReference type="ARBA" id="ARBA00022898"/>
    </source>
</evidence>
<sequence length="136" mass="14408">MRTFDKITDLIGGTPILKLNNYIALNELPANIYAKLEYFNPAGSVKDRIAKAMIDDAEAKGALKPGAVIIEPTSGNTGIGLAAVAASKGYRIILTMPETMSVERRNLLKAYGAELVLTDGAKGMKGAIAKAEELAQ</sequence>
<evidence type="ECO:0000259" key="7">
    <source>
        <dbReference type="Pfam" id="PF00291"/>
    </source>
</evidence>
<dbReference type="GO" id="GO:0016740">
    <property type="term" value="F:transferase activity"/>
    <property type="evidence" value="ECO:0007669"/>
    <property type="project" value="UniProtKB-KW"/>
</dbReference>
<evidence type="ECO:0000256" key="4">
    <source>
        <dbReference type="ARBA" id="ARBA00022679"/>
    </source>
</evidence>
<gene>
    <name evidence="8" type="ORF">LEA_02460</name>
</gene>
<keyword evidence="4" id="KW-0808">Transferase</keyword>
<dbReference type="InterPro" id="IPR036052">
    <property type="entry name" value="TrpB-like_PALP_sf"/>
</dbReference>
<evidence type="ECO:0000256" key="1">
    <source>
        <dbReference type="ARBA" id="ARBA00001933"/>
    </source>
</evidence>
<evidence type="ECO:0000256" key="6">
    <source>
        <dbReference type="ARBA" id="ARBA00023192"/>
    </source>
</evidence>
<dbReference type="Gene3D" id="3.40.50.1100">
    <property type="match status" value="2"/>
</dbReference>
<proteinExistence type="inferred from homology"/>
<dbReference type="EMBL" id="AJWY01001700">
    <property type="protein sequence ID" value="EKC79419.1"/>
    <property type="molecule type" value="Genomic_DNA"/>
</dbReference>
<evidence type="ECO:0000256" key="3">
    <source>
        <dbReference type="ARBA" id="ARBA00022605"/>
    </source>
</evidence>
<evidence type="ECO:0000313" key="8">
    <source>
        <dbReference type="EMBL" id="EKC79419.1"/>
    </source>
</evidence>
<feature type="non-terminal residue" evidence="8">
    <location>
        <position position="136"/>
    </location>
</feature>
<accession>K1UHC2</accession>